<dbReference type="GO" id="GO:0016787">
    <property type="term" value="F:hydrolase activity"/>
    <property type="evidence" value="ECO:0007669"/>
    <property type="project" value="InterPro"/>
</dbReference>
<dbReference type="EMBL" id="CP073100">
    <property type="protein sequence ID" value="QUE51997.1"/>
    <property type="molecule type" value="Genomic_DNA"/>
</dbReference>
<feature type="domain" description="3-keto-alpha-glucoside-1,2-lyase/3-keto-2-hydroxy-glucal hydratase" evidence="2">
    <location>
        <begin position="30"/>
        <end position="225"/>
    </location>
</feature>
<gene>
    <name evidence="3" type="ORF">KBB96_03700</name>
</gene>
<proteinExistence type="predicted"/>
<name>A0A975J0X6_9BACT</name>
<dbReference type="InterPro" id="IPR010496">
    <property type="entry name" value="AL/BT2_dom"/>
</dbReference>
<evidence type="ECO:0000313" key="4">
    <source>
        <dbReference type="Proteomes" id="UP000676169"/>
    </source>
</evidence>
<evidence type="ECO:0000256" key="1">
    <source>
        <dbReference type="SAM" id="SignalP"/>
    </source>
</evidence>
<feature type="chain" id="PRO_5036918525" evidence="1">
    <location>
        <begin position="17"/>
        <end position="228"/>
    </location>
</feature>
<sequence>MKIPFLFLALALPALAAEPNQLTPQEKADGFKLLFDGKTLDGWRNYKEEKPSDKTTVTDGAISIVKGSGNLISKEEFKDFEFRFQFKIAANGNSGIMWHVSEAKGQPYETGPEYQILDSLGTGYEHELKKGNIAGNFYDIIPGKKEWAKPVTEWSDGSIKVVGTKVTLTINGNTSADIDMASDEGKALLAKSKFANWPSFNKEPKGHLCLQEHGDAVSFRNLRIKELK</sequence>
<evidence type="ECO:0000313" key="3">
    <source>
        <dbReference type="EMBL" id="QUE51997.1"/>
    </source>
</evidence>
<dbReference type="Proteomes" id="UP000676169">
    <property type="component" value="Chromosome"/>
</dbReference>
<feature type="signal peptide" evidence="1">
    <location>
        <begin position="1"/>
        <end position="16"/>
    </location>
</feature>
<dbReference type="Pfam" id="PF06439">
    <property type="entry name" value="3keto-disac_hyd"/>
    <property type="match status" value="1"/>
</dbReference>
<protein>
    <submittedName>
        <fullName evidence="3">DUF1080 domain-containing protein</fullName>
    </submittedName>
</protein>
<dbReference type="RefSeq" id="WP_211632413.1">
    <property type="nucleotide sequence ID" value="NZ_CP073100.1"/>
</dbReference>
<dbReference type="KEGG" id="lamb:KBB96_03700"/>
<keyword evidence="4" id="KW-1185">Reference proteome</keyword>
<evidence type="ECO:0000259" key="2">
    <source>
        <dbReference type="Pfam" id="PF06439"/>
    </source>
</evidence>
<reference evidence="3" key="1">
    <citation type="submission" date="2021-04" db="EMBL/GenBank/DDBJ databases">
        <title>Luteolibacter sp. 32A isolated from the skin of an Anderson's salamander (Ambystoma andersonii).</title>
        <authorList>
            <person name="Spergser J."/>
            <person name="Busse H.-J."/>
        </authorList>
    </citation>
    <scope>NUCLEOTIDE SEQUENCE</scope>
    <source>
        <strain evidence="3">32A</strain>
    </source>
</reference>
<dbReference type="Gene3D" id="2.60.120.560">
    <property type="entry name" value="Exo-inulinase, domain 1"/>
    <property type="match status" value="1"/>
</dbReference>
<keyword evidence="1" id="KW-0732">Signal</keyword>
<organism evidence="3 4">
    <name type="scientific">Luteolibacter ambystomatis</name>
    <dbReference type="NCBI Taxonomy" id="2824561"/>
    <lineage>
        <taxon>Bacteria</taxon>
        <taxon>Pseudomonadati</taxon>
        <taxon>Verrucomicrobiota</taxon>
        <taxon>Verrucomicrobiia</taxon>
        <taxon>Verrucomicrobiales</taxon>
        <taxon>Verrucomicrobiaceae</taxon>
        <taxon>Luteolibacter</taxon>
    </lineage>
</organism>
<accession>A0A975J0X6</accession>
<dbReference type="AlphaFoldDB" id="A0A975J0X6"/>